<organism evidence="1 2">
    <name type="scientific">Steinernema glaseri</name>
    <dbReference type="NCBI Taxonomy" id="37863"/>
    <lineage>
        <taxon>Eukaryota</taxon>
        <taxon>Metazoa</taxon>
        <taxon>Ecdysozoa</taxon>
        <taxon>Nematoda</taxon>
        <taxon>Chromadorea</taxon>
        <taxon>Rhabditida</taxon>
        <taxon>Tylenchina</taxon>
        <taxon>Panagrolaimomorpha</taxon>
        <taxon>Strongyloidoidea</taxon>
        <taxon>Steinernematidae</taxon>
        <taxon>Steinernema</taxon>
    </lineage>
</organism>
<reference evidence="2" key="1">
    <citation type="submission" date="2016-11" db="UniProtKB">
        <authorList>
            <consortium name="WormBaseParasite"/>
        </authorList>
    </citation>
    <scope>IDENTIFICATION</scope>
</reference>
<proteinExistence type="predicted"/>
<sequence>MTKNLITEIVSKLCAAIYESLDLGWQRTDKIPSECPAAYPIMIQASGRRCLTRLDCWKTCLRKLTGH</sequence>
<evidence type="ECO:0000313" key="1">
    <source>
        <dbReference type="Proteomes" id="UP000095287"/>
    </source>
</evidence>
<dbReference type="AlphaFoldDB" id="A0A1I8A7S1"/>
<keyword evidence="1" id="KW-1185">Reference proteome</keyword>
<accession>A0A1I8A7S1</accession>
<evidence type="ECO:0000313" key="2">
    <source>
        <dbReference type="WBParaSite" id="L893_g33441.t1"/>
    </source>
</evidence>
<dbReference type="WBParaSite" id="L893_g33441.t1">
    <property type="protein sequence ID" value="L893_g33441.t1"/>
    <property type="gene ID" value="L893_g33441"/>
</dbReference>
<protein>
    <submittedName>
        <fullName evidence="2">Prophage protein</fullName>
    </submittedName>
</protein>
<name>A0A1I8A7S1_9BILA</name>
<dbReference type="Proteomes" id="UP000095287">
    <property type="component" value="Unplaced"/>
</dbReference>